<accession>A0AAV4Y8D4</accession>
<reference evidence="3 4" key="1">
    <citation type="submission" date="2021-06" db="EMBL/GenBank/DDBJ databases">
        <title>Caerostris extrusa draft genome.</title>
        <authorList>
            <person name="Kono N."/>
            <person name="Arakawa K."/>
        </authorList>
    </citation>
    <scope>NUCLEOTIDE SEQUENCE [LARGE SCALE GENOMIC DNA]</scope>
</reference>
<feature type="coiled-coil region" evidence="1">
    <location>
        <begin position="201"/>
        <end position="228"/>
    </location>
</feature>
<keyword evidence="4" id="KW-1185">Reference proteome</keyword>
<comment type="caution">
    <text evidence="3">The sequence shown here is derived from an EMBL/GenBank/DDBJ whole genome shotgun (WGS) entry which is preliminary data.</text>
</comment>
<evidence type="ECO:0000256" key="2">
    <source>
        <dbReference type="SAM" id="MobiDB-lite"/>
    </source>
</evidence>
<evidence type="ECO:0000313" key="4">
    <source>
        <dbReference type="Proteomes" id="UP001054945"/>
    </source>
</evidence>
<feature type="region of interest" description="Disordered" evidence="2">
    <location>
        <begin position="57"/>
        <end position="92"/>
    </location>
</feature>
<protein>
    <submittedName>
        <fullName evidence="3">Uncharacterized protein</fullName>
    </submittedName>
</protein>
<feature type="coiled-coil region" evidence="1">
    <location>
        <begin position="136"/>
        <end position="177"/>
    </location>
</feature>
<feature type="compositionally biased region" description="Basic and acidic residues" evidence="2">
    <location>
        <begin position="1"/>
        <end position="18"/>
    </location>
</feature>
<dbReference type="Proteomes" id="UP001054945">
    <property type="component" value="Unassembled WGS sequence"/>
</dbReference>
<evidence type="ECO:0000313" key="3">
    <source>
        <dbReference type="EMBL" id="GIZ03285.1"/>
    </source>
</evidence>
<dbReference type="EMBL" id="BPLR01018932">
    <property type="protein sequence ID" value="GIZ03285.1"/>
    <property type="molecule type" value="Genomic_DNA"/>
</dbReference>
<dbReference type="AlphaFoldDB" id="A0AAV4Y8D4"/>
<gene>
    <name evidence="3" type="primary">AVEN_207619_1</name>
    <name evidence="3" type="ORF">CEXT_163041</name>
</gene>
<feature type="region of interest" description="Disordered" evidence="2">
    <location>
        <begin position="1"/>
        <end position="30"/>
    </location>
</feature>
<name>A0AAV4Y8D4_CAEEX</name>
<sequence length="242" mass="28247">MRKISKPEKKLSTSEKLSKSSHHMPKKDLCWLEKEQQKVDREIIRLSKEKQKFEKRSFRLKQLKEAMTDGDGQKNPEKDASASNQATRSKSGDTLLAGELDVVVNLEPDLTLGSQQEHRDGIHHTEDNYYSLLEENMFLLDQLKDKEEICNHLQNELERLDDKTEKTNRNHQEEIEKSIGKKLWEIHMSRPRDLQGSLHLISELKSRIEELQKCSDKLKSDRERLEESFGTTAVNNPGWLMI</sequence>
<evidence type="ECO:0000256" key="1">
    <source>
        <dbReference type="SAM" id="Coils"/>
    </source>
</evidence>
<feature type="compositionally biased region" description="Basic and acidic residues" evidence="2">
    <location>
        <begin position="57"/>
        <end position="80"/>
    </location>
</feature>
<keyword evidence="1" id="KW-0175">Coiled coil</keyword>
<organism evidence="3 4">
    <name type="scientific">Caerostris extrusa</name>
    <name type="common">Bark spider</name>
    <name type="synonym">Caerostris bankana</name>
    <dbReference type="NCBI Taxonomy" id="172846"/>
    <lineage>
        <taxon>Eukaryota</taxon>
        <taxon>Metazoa</taxon>
        <taxon>Ecdysozoa</taxon>
        <taxon>Arthropoda</taxon>
        <taxon>Chelicerata</taxon>
        <taxon>Arachnida</taxon>
        <taxon>Araneae</taxon>
        <taxon>Araneomorphae</taxon>
        <taxon>Entelegynae</taxon>
        <taxon>Araneoidea</taxon>
        <taxon>Araneidae</taxon>
        <taxon>Caerostris</taxon>
    </lineage>
</organism>
<proteinExistence type="predicted"/>